<evidence type="ECO:0000313" key="3">
    <source>
        <dbReference type="Proteomes" id="UP000594262"/>
    </source>
</evidence>
<evidence type="ECO:0000313" key="2">
    <source>
        <dbReference type="EnsemblMetazoa" id="CLYHEMP017262.2"/>
    </source>
</evidence>
<organism evidence="2 3">
    <name type="scientific">Clytia hemisphaerica</name>
    <dbReference type="NCBI Taxonomy" id="252671"/>
    <lineage>
        <taxon>Eukaryota</taxon>
        <taxon>Metazoa</taxon>
        <taxon>Cnidaria</taxon>
        <taxon>Hydrozoa</taxon>
        <taxon>Hydroidolina</taxon>
        <taxon>Leptothecata</taxon>
        <taxon>Obeliida</taxon>
        <taxon>Clytiidae</taxon>
        <taxon>Clytia</taxon>
    </lineage>
</organism>
<keyword evidence="3" id="KW-1185">Reference proteome</keyword>
<sequence>VLNKKTKQKSNRSIICENYRVSARYMKVLVSTKTIMLPFQDFEESIQQHEKFQDKPEDAMKNLNGKLPFGELDAVINDKILDKRESKEPFKDTPDNIHISPNDLRIKTHNKSKREPELGLASDDDRNGLEFQRKSNSKNNNEEIKRQIPEDIKLKKRFEELSRKTKAVDPFAEDMEVEKRHNCWRRHWQCWVPSKKCRNNYECKCCDHQCIEGICWFSYQHSHNSWWKKSE</sequence>
<proteinExistence type="predicted"/>
<dbReference type="EnsemblMetazoa" id="CLYHEMT017262.2">
    <property type="protein sequence ID" value="CLYHEMP017262.2"/>
    <property type="gene ID" value="CLYHEMG017262"/>
</dbReference>
<evidence type="ECO:0000256" key="1">
    <source>
        <dbReference type="SAM" id="MobiDB-lite"/>
    </source>
</evidence>
<dbReference type="Proteomes" id="UP000594262">
    <property type="component" value="Unplaced"/>
</dbReference>
<protein>
    <submittedName>
        <fullName evidence="2">Uncharacterized protein</fullName>
    </submittedName>
</protein>
<feature type="compositionally biased region" description="Basic and acidic residues" evidence="1">
    <location>
        <begin position="113"/>
        <end position="133"/>
    </location>
</feature>
<feature type="region of interest" description="Disordered" evidence="1">
    <location>
        <begin position="108"/>
        <end position="145"/>
    </location>
</feature>
<dbReference type="AlphaFoldDB" id="A0A7M5X3F7"/>
<dbReference type="OrthoDB" id="5982518at2759"/>
<accession>A0A7M5X3F7</accession>
<reference evidence="2" key="1">
    <citation type="submission" date="2021-01" db="UniProtKB">
        <authorList>
            <consortium name="EnsemblMetazoa"/>
        </authorList>
    </citation>
    <scope>IDENTIFICATION</scope>
</reference>
<name>A0A7M5X3F7_9CNID</name>